<gene>
    <name evidence="2" type="ORF">D7Z54_16770</name>
</gene>
<protein>
    <submittedName>
        <fullName evidence="2">DUF1659 domain-containing protein</fullName>
    </submittedName>
</protein>
<name>A0A428N237_9BACI</name>
<comment type="caution">
    <text evidence="2">The sequence shown here is derived from an EMBL/GenBank/DDBJ whole genome shotgun (WGS) entry which is preliminary data.</text>
</comment>
<evidence type="ECO:0000313" key="2">
    <source>
        <dbReference type="EMBL" id="RSL32302.1"/>
    </source>
</evidence>
<keyword evidence="3" id="KW-1185">Reference proteome</keyword>
<sequence length="122" mass="14211">MVNPPKVLSYLIFPYRPYFKPDRHSIGNKTFHNHLLPFISIPLYKKRKEVKQMAEIIDSRLTLEFDAGTDESGERIFTYKRFNNVKTDAEDTSLQSIANVLGPLQEFPMVGIKRTNEYDISE</sequence>
<dbReference type="Pfam" id="PF07872">
    <property type="entry name" value="DUF1659"/>
    <property type="match status" value="1"/>
</dbReference>
<proteinExistence type="predicted"/>
<reference evidence="2 3" key="1">
    <citation type="submission" date="2018-10" db="EMBL/GenBank/DDBJ databases">
        <title>Draft genome sequence of Bacillus salarius IM0101, isolated from a hypersaline soil in Inner Mongolia, China.</title>
        <authorList>
            <person name="Yamprayoonswat W."/>
            <person name="Boonvisut S."/>
            <person name="Jumpathong W."/>
            <person name="Sittihan S."/>
            <person name="Ruangsuj P."/>
            <person name="Wanthongcharoen S."/>
            <person name="Thongpramul N."/>
            <person name="Pimmason S."/>
            <person name="Yu B."/>
            <person name="Yasawong M."/>
        </authorList>
    </citation>
    <scope>NUCLEOTIDE SEQUENCE [LARGE SCALE GENOMIC DNA]</scope>
    <source>
        <strain evidence="2 3">IM0101</strain>
    </source>
</reference>
<evidence type="ECO:0000313" key="3">
    <source>
        <dbReference type="Proteomes" id="UP000275076"/>
    </source>
</evidence>
<dbReference type="InterPro" id="IPR012454">
    <property type="entry name" value="DUF1659"/>
</dbReference>
<dbReference type="OrthoDB" id="48766at2"/>
<dbReference type="AlphaFoldDB" id="A0A428N237"/>
<accession>A0A428N237</accession>
<evidence type="ECO:0000259" key="1">
    <source>
        <dbReference type="Pfam" id="PF07872"/>
    </source>
</evidence>
<dbReference type="Proteomes" id="UP000275076">
    <property type="component" value="Unassembled WGS sequence"/>
</dbReference>
<organism evidence="2 3">
    <name type="scientific">Salibacterium salarium</name>
    <dbReference type="NCBI Taxonomy" id="284579"/>
    <lineage>
        <taxon>Bacteria</taxon>
        <taxon>Bacillati</taxon>
        <taxon>Bacillota</taxon>
        <taxon>Bacilli</taxon>
        <taxon>Bacillales</taxon>
        <taxon>Bacillaceae</taxon>
    </lineage>
</organism>
<dbReference type="EMBL" id="RBVX01000016">
    <property type="protein sequence ID" value="RSL32302.1"/>
    <property type="molecule type" value="Genomic_DNA"/>
</dbReference>
<feature type="domain" description="DUF1659" evidence="1">
    <location>
        <begin position="53"/>
        <end position="122"/>
    </location>
</feature>